<proteinExistence type="inferred from homology"/>
<dbReference type="InterPro" id="IPR053238">
    <property type="entry name" value="RING-H2_zinc_finger"/>
</dbReference>
<evidence type="ECO:0000256" key="11">
    <source>
        <dbReference type="ARBA" id="ARBA00022989"/>
    </source>
</evidence>
<feature type="signal peptide" evidence="17">
    <location>
        <begin position="1"/>
        <end position="32"/>
    </location>
</feature>
<comment type="pathway">
    <text evidence="3">Protein modification; protein ubiquitination.</text>
</comment>
<dbReference type="PANTHER" id="PTHR14155">
    <property type="entry name" value="RING FINGER DOMAIN-CONTAINING"/>
    <property type="match status" value="1"/>
</dbReference>
<dbReference type="AlphaFoldDB" id="A0A7N0SXW6"/>
<keyword evidence="20" id="KW-1185">Reference proteome</keyword>
<name>A0A7N0SXW6_KALFE</name>
<dbReference type="GO" id="GO:0016020">
    <property type="term" value="C:membrane"/>
    <property type="evidence" value="ECO:0007669"/>
    <property type="project" value="UniProtKB-SubCell"/>
</dbReference>
<evidence type="ECO:0000256" key="3">
    <source>
        <dbReference type="ARBA" id="ARBA00004906"/>
    </source>
</evidence>
<evidence type="ECO:0000256" key="6">
    <source>
        <dbReference type="ARBA" id="ARBA00022692"/>
    </source>
</evidence>
<evidence type="ECO:0000256" key="2">
    <source>
        <dbReference type="ARBA" id="ARBA00004167"/>
    </source>
</evidence>
<dbReference type="SUPFAM" id="SSF57850">
    <property type="entry name" value="RING/U-box"/>
    <property type="match status" value="1"/>
</dbReference>
<evidence type="ECO:0000256" key="7">
    <source>
        <dbReference type="ARBA" id="ARBA00022723"/>
    </source>
</evidence>
<reference evidence="19" key="1">
    <citation type="submission" date="2021-01" db="UniProtKB">
        <authorList>
            <consortium name="EnsemblPlants"/>
        </authorList>
    </citation>
    <scope>IDENTIFICATION</scope>
</reference>
<keyword evidence="7" id="KW-0479">Metal-binding</keyword>
<dbReference type="InterPro" id="IPR001841">
    <property type="entry name" value="Znf_RING"/>
</dbReference>
<evidence type="ECO:0000256" key="14">
    <source>
        <dbReference type="PROSITE-ProRule" id="PRU00175"/>
    </source>
</evidence>
<evidence type="ECO:0000256" key="13">
    <source>
        <dbReference type="ARBA" id="ARBA00024209"/>
    </source>
</evidence>
<dbReference type="PROSITE" id="PS50089">
    <property type="entry name" value="ZF_RING_2"/>
    <property type="match status" value="1"/>
</dbReference>
<feature type="transmembrane region" description="Helical" evidence="16">
    <location>
        <begin position="48"/>
        <end position="70"/>
    </location>
</feature>
<dbReference type="CDD" id="cd16461">
    <property type="entry name" value="RING-H2_EL5-like"/>
    <property type="match status" value="1"/>
</dbReference>
<dbReference type="PANTHER" id="PTHR14155:SF263">
    <property type="entry name" value="E3 UBIQUITIN-PROTEIN LIGASE ATL6"/>
    <property type="match status" value="1"/>
</dbReference>
<keyword evidence="17" id="KW-0732">Signal</keyword>
<dbReference type="EnsemblPlants" id="Kaladp0011s1337.1.v1.1">
    <property type="protein sequence ID" value="Kaladp0011s1337.1.v1.1.CDS.1"/>
    <property type="gene ID" value="Kaladp0011s1337.v1.1"/>
</dbReference>
<feature type="region of interest" description="Disordered" evidence="15">
    <location>
        <begin position="328"/>
        <end position="348"/>
    </location>
</feature>
<feature type="chain" id="PRO_5029809454" description="RING-type E3 ubiquitin transferase" evidence="17">
    <location>
        <begin position="33"/>
        <end position="384"/>
    </location>
</feature>
<dbReference type="InterPro" id="IPR013083">
    <property type="entry name" value="Znf_RING/FYVE/PHD"/>
</dbReference>
<protein>
    <recommendedName>
        <fullName evidence="4">RING-type E3 ubiquitin transferase</fullName>
        <ecNumber evidence="4">2.3.2.27</ecNumber>
    </recommendedName>
</protein>
<evidence type="ECO:0000256" key="4">
    <source>
        <dbReference type="ARBA" id="ARBA00012483"/>
    </source>
</evidence>
<evidence type="ECO:0000256" key="15">
    <source>
        <dbReference type="SAM" id="MobiDB-lite"/>
    </source>
</evidence>
<feature type="region of interest" description="Disordered" evidence="15">
    <location>
        <begin position="365"/>
        <end position="384"/>
    </location>
</feature>
<feature type="region of interest" description="Disordered" evidence="15">
    <location>
        <begin position="285"/>
        <end position="307"/>
    </location>
</feature>
<evidence type="ECO:0000256" key="10">
    <source>
        <dbReference type="ARBA" id="ARBA00022833"/>
    </source>
</evidence>
<dbReference type="Pfam" id="PF13639">
    <property type="entry name" value="zf-RING_2"/>
    <property type="match status" value="1"/>
</dbReference>
<comment type="subcellular location">
    <subcellularLocation>
        <location evidence="2">Membrane</location>
        <topology evidence="2">Single-pass membrane protein</topology>
    </subcellularLocation>
</comment>
<keyword evidence="8 14" id="KW-0863">Zinc-finger</keyword>
<evidence type="ECO:0000256" key="16">
    <source>
        <dbReference type="SAM" id="Phobius"/>
    </source>
</evidence>
<dbReference type="EC" id="2.3.2.27" evidence="4"/>
<dbReference type="GO" id="GO:0008270">
    <property type="term" value="F:zinc ion binding"/>
    <property type="evidence" value="ECO:0007669"/>
    <property type="project" value="UniProtKB-KW"/>
</dbReference>
<keyword evidence="12 16" id="KW-0472">Membrane</keyword>
<keyword evidence="5" id="KW-0808">Transferase</keyword>
<accession>A0A7N0SXW6</accession>
<dbReference type="Proteomes" id="UP000594263">
    <property type="component" value="Unplaced"/>
</dbReference>
<keyword evidence="11 16" id="KW-1133">Transmembrane helix</keyword>
<evidence type="ECO:0000256" key="12">
    <source>
        <dbReference type="ARBA" id="ARBA00023136"/>
    </source>
</evidence>
<keyword evidence="9" id="KW-0833">Ubl conjugation pathway</keyword>
<dbReference type="FunFam" id="3.30.40.10:FF:000187">
    <property type="entry name" value="E3 ubiquitin-protein ligase ATL6"/>
    <property type="match status" value="1"/>
</dbReference>
<evidence type="ECO:0000256" key="9">
    <source>
        <dbReference type="ARBA" id="ARBA00022786"/>
    </source>
</evidence>
<evidence type="ECO:0000256" key="5">
    <source>
        <dbReference type="ARBA" id="ARBA00022679"/>
    </source>
</evidence>
<dbReference type="GO" id="GO:0061630">
    <property type="term" value="F:ubiquitin protein ligase activity"/>
    <property type="evidence" value="ECO:0007669"/>
    <property type="project" value="UniProtKB-EC"/>
</dbReference>
<evidence type="ECO:0000256" key="17">
    <source>
        <dbReference type="SAM" id="SignalP"/>
    </source>
</evidence>
<evidence type="ECO:0000256" key="1">
    <source>
        <dbReference type="ARBA" id="ARBA00000900"/>
    </source>
</evidence>
<organism evidence="19 20">
    <name type="scientific">Kalanchoe fedtschenkoi</name>
    <name type="common">Lavender scallops</name>
    <name type="synonym">South American air plant</name>
    <dbReference type="NCBI Taxonomy" id="63787"/>
    <lineage>
        <taxon>Eukaryota</taxon>
        <taxon>Viridiplantae</taxon>
        <taxon>Streptophyta</taxon>
        <taxon>Embryophyta</taxon>
        <taxon>Tracheophyta</taxon>
        <taxon>Spermatophyta</taxon>
        <taxon>Magnoliopsida</taxon>
        <taxon>eudicotyledons</taxon>
        <taxon>Gunneridae</taxon>
        <taxon>Pentapetalae</taxon>
        <taxon>Saxifragales</taxon>
        <taxon>Crassulaceae</taxon>
        <taxon>Kalanchoe</taxon>
    </lineage>
</organism>
<dbReference type="SMART" id="SM00184">
    <property type="entry name" value="RING"/>
    <property type="match status" value="1"/>
</dbReference>
<keyword evidence="10" id="KW-0862">Zinc</keyword>
<evidence type="ECO:0000313" key="19">
    <source>
        <dbReference type="EnsemblPlants" id="Kaladp0011s1337.1.v1.1.CDS.1"/>
    </source>
</evidence>
<dbReference type="Gene3D" id="3.30.40.10">
    <property type="entry name" value="Zinc/RING finger domain, C3HC4 (zinc finger)"/>
    <property type="match status" value="1"/>
</dbReference>
<feature type="region of interest" description="Disordered" evidence="15">
    <location>
        <begin position="206"/>
        <end position="226"/>
    </location>
</feature>
<evidence type="ECO:0000259" key="18">
    <source>
        <dbReference type="PROSITE" id="PS50089"/>
    </source>
</evidence>
<keyword evidence="6 16" id="KW-0812">Transmembrane</keyword>
<evidence type="ECO:0000313" key="20">
    <source>
        <dbReference type="Proteomes" id="UP000594263"/>
    </source>
</evidence>
<dbReference type="OMA" id="RMEWSEP"/>
<feature type="compositionally biased region" description="Polar residues" evidence="15">
    <location>
        <begin position="332"/>
        <end position="348"/>
    </location>
</feature>
<comment type="catalytic activity">
    <reaction evidence="1">
        <text>S-ubiquitinyl-[E2 ubiquitin-conjugating enzyme]-L-cysteine + [acceptor protein]-L-lysine = [E2 ubiquitin-conjugating enzyme]-L-cysteine + N(6)-ubiquitinyl-[acceptor protein]-L-lysine.</text>
        <dbReference type="EC" id="2.3.2.27"/>
    </reaction>
</comment>
<dbReference type="Gramene" id="Kaladp0011s1337.1.v1.1">
    <property type="protein sequence ID" value="Kaladp0011s1337.1.v1.1.CDS.1"/>
    <property type="gene ID" value="Kaladp0011s1337.v1.1"/>
</dbReference>
<sequence length="384" mass="42940">MSRHAPIKPDSDTKMGFVRFALLFSLAQAVAAQSQSSPDQPRYTFTPSITIITVVFIFALFLIAFFSICIRHRTDATSVRGGTVRPVGARRNAAARGLDAALIDAFPTFPYSEVKHLKIGKGALECAVCLNEFEEEETLRLLPKCDHVFHPECIDAWLASHTTCPVCRADLAEDPNLAPPRETVDAESAPVEDHVSIRLPGEEEEIVGDLSSTNRSRPIGSRSRSTKSSTFLFSKFPRSHSTGHSLVQPGENMDRFTLRLPDQIRREIMTRALNRTSSVLVLPRETSSRRGYRTGEGSSRGSKSYRRLMSLDRPDRWVFSMAPPFLARESSMKSQKPNQNTSEEGTSSKRFNWIGRLSFNRFGGSKRNEPVLVRNDSNRPQLPV</sequence>
<evidence type="ECO:0000256" key="8">
    <source>
        <dbReference type="ARBA" id="ARBA00022771"/>
    </source>
</evidence>
<comment type="similarity">
    <text evidence="13">Belongs to the RING-type zinc finger family. ATL subfamily.</text>
</comment>
<feature type="domain" description="RING-type" evidence="18">
    <location>
        <begin position="126"/>
        <end position="168"/>
    </location>
</feature>